<dbReference type="OrthoDB" id="7064958at2"/>
<accession>A0A2J0PFQ1</accession>
<comment type="caution">
    <text evidence="1">The sequence shown here is derived from an EMBL/GenBank/DDBJ whole genome shotgun (WGS) entry which is preliminary data.</text>
</comment>
<dbReference type="RefSeq" id="WP_044066940.1">
    <property type="nucleotide sequence ID" value="NZ_CADCYD010000001.1"/>
</dbReference>
<dbReference type="InterPro" id="IPR010260">
    <property type="entry name" value="AlpA"/>
</dbReference>
<dbReference type="EMBL" id="NEEU01000015">
    <property type="protein sequence ID" value="PJD71558.1"/>
    <property type="molecule type" value="Genomic_DNA"/>
</dbReference>
<evidence type="ECO:0000313" key="2">
    <source>
        <dbReference type="Proteomes" id="UP000230495"/>
    </source>
</evidence>
<dbReference type="Pfam" id="PF05930">
    <property type="entry name" value="Phage_AlpA"/>
    <property type="match status" value="1"/>
</dbReference>
<proteinExistence type="predicted"/>
<name>A0A2J0PFQ1_9ENTR</name>
<gene>
    <name evidence="1" type="ORF">B9Q37_17915</name>
</gene>
<evidence type="ECO:0000313" key="1">
    <source>
        <dbReference type="EMBL" id="PJD71558.1"/>
    </source>
</evidence>
<reference evidence="1 2" key="1">
    <citation type="journal article" date="2017" name="J. Antimicrob. Chemother.">
        <title>Characterization of the population structure, drug resistance mechanisms and plasmids of the community-associated Enterobacter cloacae complex in China.</title>
        <authorList>
            <person name="Zhou K."/>
            <person name="Yu W."/>
            <person name="Cao X."/>
            <person name="Shen P."/>
            <person name="Lu H."/>
            <person name="Luo Q."/>
            <person name="Rossen J.W.A."/>
            <person name="Xiao Y."/>
        </authorList>
    </citation>
    <scope>NUCLEOTIDE SEQUENCE [LARGE SCALE GENOMIC DNA]</scope>
    <source>
        <strain evidence="1">ECC1097</strain>
    </source>
</reference>
<sequence>MHNSFTQPTPEQRLQALQNYGERSDRLVRERERQRITSVSRSTAWKLERAGRFPLRKSIGPKSCAWLLSDLLCWISIR</sequence>
<dbReference type="AlphaFoldDB" id="A0A2J0PFQ1"/>
<organism evidence="1">
    <name type="scientific">Enterobacter kobei</name>
    <dbReference type="NCBI Taxonomy" id="208224"/>
    <lineage>
        <taxon>Bacteria</taxon>
        <taxon>Pseudomonadati</taxon>
        <taxon>Pseudomonadota</taxon>
        <taxon>Gammaproteobacteria</taxon>
        <taxon>Enterobacterales</taxon>
        <taxon>Enterobacteriaceae</taxon>
        <taxon>Enterobacter</taxon>
        <taxon>Enterobacter cloacae complex</taxon>
    </lineage>
</organism>
<dbReference type="Proteomes" id="UP000230495">
    <property type="component" value="Unassembled WGS sequence"/>
</dbReference>
<protein>
    <submittedName>
        <fullName evidence="1">Transcriptional regulator</fullName>
    </submittedName>
</protein>